<reference evidence="1 2" key="2">
    <citation type="journal article" date="2011" name="J. Bacteriol.">
        <title>Complete genome sequence of a carbon monoxide-utilizing acetogen, Eubacterium limosum KIST612.</title>
        <authorList>
            <person name="Roh H."/>
            <person name="Ko H.J."/>
            <person name="Kim D."/>
            <person name="Choi D.G."/>
            <person name="Park S."/>
            <person name="Kim S."/>
            <person name="Chang I.S."/>
            <person name="Choi I.G."/>
        </authorList>
    </citation>
    <scope>NUCLEOTIDE SEQUENCE [LARGE SCALE GENOMIC DNA]</scope>
    <source>
        <strain evidence="1 2">KIST612</strain>
    </source>
</reference>
<evidence type="ECO:0000313" key="2">
    <source>
        <dbReference type="Proteomes" id="UP000006873"/>
    </source>
</evidence>
<organism evidence="1 2">
    <name type="scientific">Eubacterium callanderi</name>
    <dbReference type="NCBI Taxonomy" id="53442"/>
    <lineage>
        <taxon>Bacteria</taxon>
        <taxon>Bacillati</taxon>
        <taxon>Bacillota</taxon>
        <taxon>Clostridia</taxon>
        <taxon>Eubacteriales</taxon>
        <taxon>Eubacteriaceae</taxon>
        <taxon>Eubacterium</taxon>
    </lineage>
</organism>
<keyword evidence="2" id="KW-1185">Reference proteome</keyword>
<accession>E3GK30</accession>
<reference key="1">
    <citation type="submission" date="2010-09" db="EMBL/GenBank/DDBJ databases">
        <authorList>
            <person name="Roh H."/>
            <person name="Ko H.-J."/>
            <person name="Kim D."/>
            <person name="Choi D.G."/>
            <person name="Park S."/>
            <person name="Kim S."/>
            <person name="Kim K.H."/>
            <person name="Chang I.S."/>
            <person name="Choi I.-G."/>
        </authorList>
    </citation>
    <scope>NUCLEOTIDE SEQUENCE</scope>
    <source>
        <strain>KIST612</strain>
    </source>
</reference>
<dbReference type="EMBL" id="CP002273">
    <property type="protein sequence ID" value="ADO36325.1"/>
    <property type="molecule type" value="Genomic_DNA"/>
</dbReference>
<sequence>MSGSLFLYLLREKSYRCVLSGSFLYCLRGLGCAVGRLNAPAAA</sequence>
<dbReference type="AlphaFoldDB" id="E3GK30"/>
<protein>
    <submittedName>
        <fullName evidence="1">Uncharacterized protein</fullName>
    </submittedName>
</protein>
<name>E3GK30_9FIRM</name>
<evidence type="ECO:0000313" key="1">
    <source>
        <dbReference type="EMBL" id="ADO36325.1"/>
    </source>
</evidence>
<dbReference type="Proteomes" id="UP000006873">
    <property type="component" value="Chromosome"/>
</dbReference>
<dbReference type="KEGG" id="elm:ELI_1339"/>
<dbReference type="HOGENOM" id="CLU_3233745_0_0_9"/>
<proteinExistence type="predicted"/>
<gene>
    <name evidence="1" type="ordered locus">ELI_1339</name>
</gene>